<sequence length="139" mass="15820">MIKRFMISLSLLLMIGGSVEVFAKDYNKHYAQFAAGSNMDVDQLEPFLTHVSTSILDAGLSDQEIKQILTNVQKMNKNNETKRMGTFKVMYLGEPANMKIEIEVHVEDGNKEVVIYLFSTEELVDVLDKELLKIEEAME</sequence>
<name>A0AAU7FHK6_9BACI</name>
<gene>
    <name evidence="1" type="ORF">ABG082_14880</name>
</gene>
<dbReference type="RefSeq" id="WP_272511076.1">
    <property type="nucleotide sequence ID" value="NZ_CP157353.1"/>
</dbReference>
<accession>A0AAU7FHK6</accession>
<evidence type="ECO:0008006" key="2">
    <source>
        <dbReference type="Google" id="ProtNLM"/>
    </source>
</evidence>
<evidence type="ECO:0000313" key="1">
    <source>
        <dbReference type="EMBL" id="XBM03399.1"/>
    </source>
</evidence>
<dbReference type="AlphaFoldDB" id="A0AAU7FHK6"/>
<protein>
    <recommendedName>
        <fullName evidence="2">DUF3887 domain-containing protein</fullName>
    </recommendedName>
</protein>
<reference evidence="1" key="1">
    <citation type="submission" date="2024-05" db="EMBL/GenBank/DDBJ databases">
        <authorList>
            <person name="Liu Z."/>
        </authorList>
    </citation>
    <scope>NUCLEOTIDE SEQUENCE</scope>
    <source>
        <strain evidence="1">BS1807G30</strain>
    </source>
</reference>
<organism evidence="1">
    <name type="scientific">Bacillus sp. BS1807G30</name>
    <dbReference type="NCBI Taxonomy" id="3153756"/>
    <lineage>
        <taxon>Bacteria</taxon>
        <taxon>Bacillati</taxon>
        <taxon>Bacillota</taxon>
        <taxon>Bacilli</taxon>
        <taxon>Bacillales</taxon>
        <taxon>Bacillaceae</taxon>
        <taxon>Bacillus</taxon>
    </lineage>
</organism>
<dbReference type="EMBL" id="CP157353">
    <property type="protein sequence ID" value="XBM03399.1"/>
    <property type="molecule type" value="Genomic_DNA"/>
</dbReference>
<proteinExistence type="predicted"/>